<reference evidence="1 2" key="1">
    <citation type="submission" date="2024-01" db="EMBL/GenBank/DDBJ databases">
        <title>The genomes of 5 underutilized Papilionoideae crops provide insights into root nodulation and disease resistanc.</title>
        <authorList>
            <person name="Yuan L."/>
        </authorList>
    </citation>
    <scope>NUCLEOTIDE SEQUENCE [LARGE SCALE GENOMIC DNA]</scope>
    <source>
        <strain evidence="1">ZHUSHIDOU_FW_LH</strain>
        <tissue evidence="1">Leaf</tissue>
    </source>
</reference>
<evidence type="ECO:0000313" key="1">
    <source>
        <dbReference type="EMBL" id="KAK7281420.1"/>
    </source>
</evidence>
<accession>A0AAN9FRT9</accession>
<keyword evidence="2" id="KW-1185">Reference proteome</keyword>
<evidence type="ECO:0000313" key="2">
    <source>
        <dbReference type="Proteomes" id="UP001372338"/>
    </source>
</evidence>
<dbReference type="AlphaFoldDB" id="A0AAN9FRT9"/>
<comment type="caution">
    <text evidence="1">The sequence shown here is derived from an EMBL/GenBank/DDBJ whole genome shotgun (WGS) entry which is preliminary data.</text>
</comment>
<name>A0AAN9FRT9_CROPI</name>
<protein>
    <submittedName>
        <fullName evidence="1">Uncharacterized protein</fullName>
    </submittedName>
</protein>
<dbReference type="EMBL" id="JAYWIO010000002">
    <property type="protein sequence ID" value="KAK7281420.1"/>
    <property type="molecule type" value="Genomic_DNA"/>
</dbReference>
<dbReference type="Proteomes" id="UP001372338">
    <property type="component" value="Unassembled WGS sequence"/>
</dbReference>
<organism evidence="1 2">
    <name type="scientific">Crotalaria pallida</name>
    <name type="common">Smooth rattlebox</name>
    <name type="synonym">Crotalaria striata</name>
    <dbReference type="NCBI Taxonomy" id="3830"/>
    <lineage>
        <taxon>Eukaryota</taxon>
        <taxon>Viridiplantae</taxon>
        <taxon>Streptophyta</taxon>
        <taxon>Embryophyta</taxon>
        <taxon>Tracheophyta</taxon>
        <taxon>Spermatophyta</taxon>
        <taxon>Magnoliopsida</taxon>
        <taxon>eudicotyledons</taxon>
        <taxon>Gunneridae</taxon>
        <taxon>Pentapetalae</taxon>
        <taxon>rosids</taxon>
        <taxon>fabids</taxon>
        <taxon>Fabales</taxon>
        <taxon>Fabaceae</taxon>
        <taxon>Papilionoideae</taxon>
        <taxon>50 kb inversion clade</taxon>
        <taxon>genistoids sensu lato</taxon>
        <taxon>core genistoids</taxon>
        <taxon>Crotalarieae</taxon>
        <taxon>Crotalaria</taxon>
    </lineage>
</organism>
<sequence length="172" mass="19917">MKDFRVYLSAKLVTLNGELLGIDLLSGLELNKHCLEKLQQLPQNPRTPYRTLFEKMELVSGKRKGKEVESSSETVAKRVTVSFLLTITIKDNYEEISSLFIESNVPLEVIDIDKLLDIYDFHPDRATSPPSPHLMLIYSFLYLSHSLIELYAHFEQLIDIYDFQRYATSNEK</sequence>
<gene>
    <name evidence="1" type="ORF">RIF29_09403</name>
</gene>
<proteinExistence type="predicted"/>